<organism evidence="9 10">
    <name type="scientific">Gomphillus americanus</name>
    <dbReference type="NCBI Taxonomy" id="1940652"/>
    <lineage>
        <taxon>Eukaryota</taxon>
        <taxon>Fungi</taxon>
        <taxon>Dikarya</taxon>
        <taxon>Ascomycota</taxon>
        <taxon>Pezizomycotina</taxon>
        <taxon>Lecanoromycetes</taxon>
        <taxon>OSLEUM clade</taxon>
        <taxon>Ostropomycetidae</taxon>
        <taxon>Ostropales</taxon>
        <taxon>Graphidaceae</taxon>
        <taxon>Gomphilloideae</taxon>
        <taxon>Gomphillus</taxon>
    </lineage>
</organism>
<feature type="transmembrane region" description="Helical" evidence="6">
    <location>
        <begin position="482"/>
        <end position="504"/>
    </location>
</feature>
<dbReference type="OrthoDB" id="4074350at2759"/>
<dbReference type="PANTHER" id="PTHR15549:SF26">
    <property type="entry name" value="AXIAL BUDDING PATTERN PROTEIN 2-RELATED"/>
    <property type="match status" value="1"/>
</dbReference>
<keyword evidence="10" id="KW-1185">Reference proteome</keyword>
<evidence type="ECO:0000256" key="7">
    <source>
        <dbReference type="SAM" id="SignalP"/>
    </source>
</evidence>
<dbReference type="InterPro" id="IPR033121">
    <property type="entry name" value="PEPTIDASE_A1"/>
</dbReference>
<comment type="subcellular location">
    <subcellularLocation>
        <location evidence="1">Membrane</location>
        <topology evidence="1">Single-pass membrane protein</topology>
    </subcellularLocation>
</comment>
<evidence type="ECO:0000256" key="3">
    <source>
        <dbReference type="ARBA" id="ARBA00022989"/>
    </source>
</evidence>
<feature type="signal peptide" evidence="7">
    <location>
        <begin position="1"/>
        <end position="20"/>
    </location>
</feature>
<gene>
    <name evidence="9" type="ORF">GOMPHAMPRED_004561</name>
</gene>
<dbReference type="EMBL" id="CAJPDQ010000028">
    <property type="protein sequence ID" value="CAF9927967.1"/>
    <property type="molecule type" value="Genomic_DNA"/>
</dbReference>
<reference evidence="9" key="1">
    <citation type="submission" date="2021-03" db="EMBL/GenBank/DDBJ databases">
        <authorList>
            <person name="Tagirdzhanova G."/>
        </authorList>
    </citation>
    <scope>NUCLEOTIDE SEQUENCE</scope>
</reference>
<feature type="compositionally biased region" description="Low complexity" evidence="5">
    <location>
        <begin position="524"/>
        <end position="533"/>
    </location>
</feature>
<comment type="caution">
    <text evidence="9">The sequence shown here is derived from an EMBL/GenBank/DDBJ whole genome shotgun (WGS) entry which is preliminary data.</text>
</comment>
<feature type="region of interest" description="Disordered" evidence="5">
    <location>
        <begin position="590"/>
        <end position="663"/>
    </location>
</feature>
<keyword evidence="3 6" id="KW-1133">Transmembrane helix</keyword>
<keyword evidence="7" id="KW-0732">Signal</keyword>
<keyword evidence="4 6" id="KW-0472">Membrane</keyword>
<feature type="region of interest" description="Disordered" evidence="5">
    <location>
        <begin position="524"/>
        <end position="556"/>
    </location>
</feature>
<feature type="compositionally biased region" description="Polar residues" evidence="5">
    <location>
        <begin position="602"/>
        <end position="614"/>
    </location>
</feature>
<evidence type="ECO:0000256" key="6">
    <source>
        <dbReference type="SAM" id="Phobius"/>
    </source>
</evidence>
<dbReference type="SUPFAM" id="SSF50630">
    <property type="entry name" value="Acid proteases"/>
    <property type="match status" value="1"/>
</dbReference>
<accession>A0A8H3IH89</accession>
<feature type="chain" id="PRO_5034019244" description="Peptidase A1 domain-containing protein" evidence="7">
    <location>
        <begin position="21"/>
        <end position="663"/>
    </location>
</feature>
<dbReference type="AlphaFoldDB" id="A0A8H3IH89"/>
<evidence type="ECO:0000256" key="5">
    <source>
        <dbReference type="SAM" id="MobiDB-lite"/>
    </source>
</evidence>
<keyword evidence="2 6" id="KW-0812">Transmembrane</keyword>
<feature type="compositionally biased region" description="Polar residues" evidence="5">
    <location>
        <begin position="633"/>
        <end position="642"/>
    </location>
</feature>
<dbReference type="GO" id="GO:0016020">
    <property type="term" value="C:membrane"/>
    <property type="evidence" value="ECO:0007669"/>
    <property type="project" value="UniProtKB-SubCell"/>
</dbReference>
<dbReference type="PANTHER" id="PTHR15549">
    <property type="entry name" value="PAIRED IMMUNOGLOBULIN-LIKE TYPE 2 RECEPTOR"/>
    <property type="match status" value="1"/>
</dbReference>
<evidence type="ECO:0000256" key="1">
    <source>
        <dbReference type="ARBA" id="ARBA00004167"/>
    </source>
</evidence>
<dbReference type="InterPro" id="IPR021109">
    <property type="entry name" value="Peptidase_aspartic_dom_sf"/>
</dbReference>
<feature type="domain" description="Peptidase A1" evidence="8">
    <location>
        <begin position="28"/>
        <end position="413"/>
    </location>
</feature>
<protein>
    <recommendedName>
        <fullName evidence="8">Peptidase A1 domain-containing protein</fullName>
    </recommendedName>
</protein>
<evidence type="ECO:0000313" key="10">
    <source>
        <dbReference type="Proteomes" id="UP000664169"/>
    </source>
</evidence>
<dbReference type="Gene3D" id="2.40.70.10">
    <property type="entry name" value="Acid Proteases"/>
    <property type="match status" value="1"/>
</dbReference>
<dbReference type="GO" id="GO:0071944">
    <property type="term" value="C:cell periphery"/>
    <property type="evidence" value="ECO:0007669"/>
    <property type="project" value="UniProtKB-ARBA"/>
</dbReference>
<evidence type="ECO:0000259" key="8">
    <source>
        <dbReference type="PROSITE" id="PS51767"/>
    </source>
</evidence>
<proteinExistence type="predicted"/>
<dbReference type="InterPro" id="IPR051694">
    <property type="entry name" value="Immunoregulatory_rcpt-like"/>
</dbReference>
<sequence length="663" mass="70676">MEIRIIILVCLFALVRQVASQARPIPVTWSTSKFGPDGPWQAVSITVGSGQGVASVDLYPGGSFDSNILVTDFCNNTFTGCAAAAGGLYDPGDSPTADFQSIRTPAGVGSWESDQVMNLTGKAVFTLDTMKIASTSTAYIIDKAVFVSVISSNVQLPNGSYYPASLGNLALGSPNPVQTFLVTNSTGNITGQLLTGNLRDNNDIPSSSFGLHIGSVKHNQQGSLILGGYDESRVVGPVASYDTVGVGGNPQVPLIDINIGVQVGGTPFNTTDIPSLYSADGNASIPVLFNPVVPYMSLPPATCAAIAEWLPVTYDPSIGLYLWNTQDYRYRTIISSPAYLAFIFQETDSTNLTIKVPFSLLNLTLENPIVATPKQYFPCQPWQSPSTTWHLGRAFMQAAYLSINWEENKFFIAQAVGPTTGPSSIQSILPTDTTITGGDISEFQSSWQSSWTVLATNSSTSGNTTGVPAKGSDQGLSTAAKAGIGVGIVVVVLGIAALVALLLIQRRRKRRRQEADMVAIANAASAKAAQQQQHPRWNEKGNAFGEPPAHNHPYHNNFNQYRHEMAVQPPELAAPNKIHEADRREIYEAPSANFAHEIDSTEVGSSPRSATTDKTLPALPGTLVRKSERVSQGPVSAATTASHGDRSPEIVSPESPRRSPRGI</sequence>
<evidence type="ECO:0000313" key="9">
    <source>
        <dbReference type="EMBL" id="CAF9927967.1"/>
    </source>
</evidence>
<name>A0A8H3IH89_9LECA</name>
<dbReference type="Proteomes" id="UP000664169">
    <property type="component" value="Unassembled WGS sequence"/>
</dbReference>
<dbReference type="PROSITE" id="PS51767">
    <property type="entry name" value="PEPTIDASE_A1"/>
    <property type="match status" value="1"/>
</dbReference>
<evidence type="ECO:0000256" key="2">
    <source>
        <dbReference type="ARBA" id="ARBA00022692"/>
    </source>
</evidence>
<evidence type="ECO:0000256" key="4">
    <source>
        <dbReference type="ARBA" id="ARBA00023136"/>
    </source>
</evidence>